<dbReference type="InterPro" id="IPR015273">
    <property type="entry name" value="Cys-tRNA-synt_Ia_DALR"/>
</dbReference>
<dbReference type="CDD" id="cd00672">
    <property type="entry name" value="CysRS_core"/>
    <property type="match status" value="1"/>
</dbReference>
<evidence type="ECO:0000256" key="3">
    <source>
        <dbReference type="ARBA" id="ARBA00011245"/>
    </source>
</evidence>
<evidence type="ECO:0000256" key="5">
    <source>
        <dbReference type="ARBA" id="ARBA00022598"/>
    </source>
</evidence>
<dbReference type="Pfam" id="PF09190">
    <property type="entry name" value="DALR_2"/>
    <property type="match status" value="1"/>
</dbReference>
<dbReference type="Gene3D" id="3.40.50.620">
    <property type="entry name" value="HUPs"/>
    <property type="match status" value="1"/>
</dbReference>
<feature type="binding site" evidence="13">
    <location>
        <position position="285"/>
    </location>
    <ligand>
        <name>ATP</name>
        <dbReference type="ChEBI" id="CHEBI:30616"/>
    </ligand>
</feature>
<dbReference type="EMBL" id="FTMI01000007">
    <property type="protein sequence ID" value="SIQ71831.1"/>
    <property type="molecule type" value="Genomic_DNA"/>
</dbReference>
<sequence length="484" mass="52657">MRPRYPCGVTLRLFDTATRDVRDFVPLTPGEVGIYLCGATVQAAPHIGHMRSAVAFDVLVRWLRRGGARVTLIRNVTDIDDKILAKSADAGEPWWAWAATYERAFTAAYDALGVLPPTYEPRATGHVPDMVELMQRLVERGHAYTTGPGDVWFDVRSWPEYGALTNQRLEDLNPVPDDVPADAEEAAAKRDPRDFALWKAPKPGEPETASWDTPFGRGRPGWHLECSAMARRYLGDTFDLHGGGLDLRFPHHENEQAQSRAAGYGFAQHWLHSAWVTQGGAKMSKSLGNGLLVREVLATTSPAVLRYALASVQYRSMLEWTPATVVEAEATWERLAGFVERATERVGGVDDVRDAELPTAFTAAMDDDLNVPAALAVVHEHLRAGNAALADRTTAADAVARHHLVAVRAMLDVLGLDPGDAQWADRGDSRYAAVLDAVVGAELAARAEARASRDFATADAIRDRLAAAGVAVEDSADGARWTLA</sequence>
<dbReference type="HAMAP" id="MF_00041">
    <property type="entry name" value="Cys_tRNA_synth"/>
    <property type="match status" value="1"/>
</dbReference>
<keyword evidence="10 13" id="KW-0648">Protein biosynthesis</keyword>
<keyword evidence="5 13" id="KW-0436">Ligase</keyword>
<feature type="binding site" evidence="13">
    <location>
        <position position="226"/>
    </location>
    <ligand>
        <name>Zn(2+)</name>
        <dbReference type="ChEBI" id="CHEBI:29105"/>
    </ligand>
</feature>
<dbReference type="AlphaFoldDB" id="A0A1N6V1Y1"/>
<dbReference type="InterPro" id="IPR024909">
    <property type="entry name" value="Cys-tRNA/MSH_ligase"/>
</dbReference>
<evidence type="ECO:0000256" key="9">
    <source>
        <dbReference type="ARBA" id="ARBA00022840"/>
    </source>
</evidence>
<dbReference type="PANTHER" id="PTHR10890">
    <property type="entry name" value="CYSTEINYL-TRNA SYNTHETASE"/>
    <property type="match status" value="1"/>
</dbReference>
<comment type="similarity">
    <text evidence="2 13">Belongs to the class-I aminoacyl-tRNA synthetase family.</text>
</comment>
<evidence type="ECO:0000256" key="13">
    <source>
        <dbReference type="HAMAP-Rule" id="MF_00041"/>
    </source>
</evidence>
<dbReference type="InterPro" id="IPR015803">
    <property type="entry name" value="Cys-tRNA-ligase"/>
</dbReference>
<feature type="binding site" evidence="13">
    <location>
        <position position="255"/>
    </location>
    <ligand>
        <name>Zn(2+)</name>
        <dbReference type="ChEBI" id="CHEBI:29105"/>
    </ligand>
</feature>
<dbReference type="Pfam" id="PF01406">
    <property type="entry name" value="tRNA-synt_1e"/>
    <property type="match status" value="1"/>
</dbReference>
<dbReference type="PRINTS" id="PR00983">
    <property type="entry name" value="TRNASYNTHCYS"/>
</dbReference>
<keyword evidence="16" id="KW-1185">Reference proteome</keyword>
<dbReference type="NCBIfam" id="TIGR00435">
    <property type="entry name" value="cysS"/>
    <property type="match status" value="1"/>
</dbReference>
<evidence type="ECO:0000313" key="16">
    <source>
        <dbReference type="Proteomes" id="UP000186235"/>
    </source>
</evidence>
<dbReference type="GO" id="GO:0006423">
    <property type="term" value="P:cysteinyl-tRNA aminoacylation"/>
    <property type="evidence" value="ECO:0007669"/>
    <property type="project" value="UniProtKB-UniRule"/>
</dbReference>
<dbReference type="GO" id="GO:0008270">
    <property type="term" value="F:zinc ion binding"/>
    <property type="evidence" value="ECO:0007669"/>
    <property type="project" value="UniProtKB-UniRule"/>
</dbReference>
<name>A0A1N6V1Y1_9MICO</name>
<protein>
    <recommendedName>
        <fullName evidence="13">Cysteine--tRNA ligase</fullName>
        <ecNumber evidence="13">6.1.1.16</ecNumber>
    </recommendedName>
    <alternativeName>
        <fullName evidence="13">Cysteinyl-tRNA synthetase</fullName>
        <shortName evidence="13">CysRS</shortName>
    </alternativeName>
</protein>
<evidence type="ECO:0000256" key="1">
    <source>
        <dbReference type="ARBA" id="ARBA00004496"/>
    </source>
</evidence>
<dbReference type="PANTHER" id="PTHR10890:SF30">
    <property type="entry name" value="CYSTEINE--TRNA LIGASE"/>
    <property type="match status" value="1"/>
</dbReference>
<dbReference type="InterPro" id="IPR032678">
    <property type="entry name" value="tRNA-synt_1_cat_dom"/>
</dbReference>
<feature type="domain" description="Cysteinyl-tRNA synthetase class Ia DALR" evidence="14">
    <location>
        <begin position="360"/>
        <end position="424"/>
    </location>
</feature>
<feature type="binding site" evidence="13">
    <location>
        <position position="37"/>
    </location>
    <ligand>
        <name>Zn(2+)</name>
        <dbReference type="ChEBI" id="CHEBI:29105"/>
    </ligand>
</feature>
<evidence type="ECO:0000256" key="7">
    <source>
        <dbReference type="ARBA" id="ARBA00022741"/>
    </source>
</evidence>
<reference evidence="16" key="1">
    <citation type="submission" date="2017-01" db="EMBL/GenBank/DDBJ databases">
        <authorList>
            <person name="Varghese N."/>
            <person name="Submissions S."/>
        </authorList>
    </citation>
    <scope>NUCLEOTIDE SEQUENCE [LARGE SCALE GENOMIC DNA]</scope>
    <source>
        <strain evidence="16">3bp</strain>
    </source>
</reference>
<evidence type="ECO:0000256" key="8">
    <source>
        <dbReference type="ARBA" id="ARBA00022833"/>
    </source>
</evidence>
<gene>
    <name evidence="13" type="primary">cysS</name>
    <name evidence="15" type="ORF">SAMN05518682_3385</name>
</gene>
<keyword evidence="9 13" id="KW-0067">ATP-binding</keyword>
<dbReference type="InterPro" id="IPR056411">
    <property type="entry name" value="CysS_C"/>
</dbReference>
<evidence type="ECO:0000259" key="14">
    <source>
        <dbReference type="SMART" id="SM00840"/>
    </source>
</evidence>
<dbReference type="Gene3D" id="1.20.120.1910">
    <property type="entry name" value="Cysteine-tRNA ligase, C-terminal anti-codon recognition domain"/>
    <property type="match status" value="1"/>
</dbReference>
<evidence type="ECO:0000256" key="12">
    <source>
        <dbReference type="ARBA" id="ARBA00047398"/>
    </source>
</evidence>
<dbReference type="SMART" id="SM00840">
    <property type="entry name" value="DALR_2"/>
    <property type="match status" value="1"/>
</dbReference>
<comment type="catalytic activity">
    <reaction evidence="12 13">
        <text>tRNA(Cys) + L-cysteine + ATP = L-cysteinyl-tRNA(Cys) + AMP + diphosphate</text>
        <dbReference type="Rhea" id="RHEA:17773"/>
        <dbReference type="Rhea" id="RHEA-COMP:9661"/>
        <dbReference type="Rhea" id="RHEA-COMP:9679"/>
        <dbReference type="ChEBI" id="CHEBI:30616"/>
        <dbReference type="ChEBI" id="CHEBI:33019"/>
        <dbReference type="ChEBI" id="CHEBI:35235"/>
        <dbReference type="ChEBI" id="CHEBI:78442"/>
        <dbReference type="ChEBI" id="CHEBI:78517"/>
        <dbReference type="ChEBI" id="CHEBI:456215"/>
        <dbReference type="EC" id="6.1.1.16"/>
    </reaction>
</comment>
<feature type="binding site" evidence="13">
    <location>
        <position position="251"/>
    </location>
    <ligand>
        <name>Zn(2+)</name>
        <dbReference type="ChEBI" id="CHEBI:29105"/>
    </ligand>
</feature>
<comment type="subcellular location">
    <subcellularLocation>
        <location evidence="1 13">Cytoplasm</location>
    </subcellularLocation>
</comment>
<comment type="cofactor">
    <cofactor evidence="13">
        <name>Zn(2+)</name>
        <dbReference type="ChEBI" id="CHEBI:29105"/>
    </cofactor>
    <text evidence="13">Binds 1 zinc ion per subunit.</text>
</comment>
<feature type="short sequence motif" description="'KMSKS' region" evidence="13">
    <location>
        <begin position="282"/>
        <end position="286"/>
    </location>
</feature>
<dbReference type="Pfam" id="PF23493">
    <property type="entry name" value="CysS_C"/>
    <property type="match status" value="1"/>
</dbReference>
<evidence type="ECO:0000256" key="4">
    <source>
        <dbReference type="ARBA" id="ARBA00022490"/>
    </source>
</evidence>
<dbReference type="SUPFAM" id="SSF47323">
    <property type="entry name" value="Anticodon-binding domain of a subclass of class I aminoacyl-tRNA synthetases"/>
    <property type="match status" value="1"/>
</dbReference>
<dbReference type="SUPFAM" id="SSF52374">
    <property type="entry name" value="Nucleotidylyl transferase"/>
    <property type="match status" value="1"/>
</dbReference>
<evidence type="ECO:0000256" key="6">
    <source>
        <dbReference type="ARBA" id="ARBA00022723"/>
    </source>
</evidence>
<dbReference type="EC" id="6.1.1.16" evidence="13"/>
<organism evidence="15 16">
    <name type="scientific">Cellulosimicrobium aquatile</name>
    <dbReference type="NCBI Taxonomy" id="1612203"/>
    <lineage>
        <taxon>Bacteria</taxon>
        <taxon>Bacillati</taxon>
        <taxon>Actinomycetota</taxon>
        <taxon>Actinomycetes</taxon>
        <taxon>Micrococcales</taxon>
        <taxon>Promicromonosporaceae</taxon>
        <taxon>Cellulosimicrobium</taxon>
    </lineage>
</organism>
<dbReference type="GO" id="GO:0004817">
    <property type="term" value="F:cysteine-tRNA ligase activity"/>
    <property type="evidence" value="ECO:0007669"/>
    <property type="project" value="UniProtKB-UniRule"/>
</dbReference>
<dbReference type="GO" id="GO:0005829">
    <property type="term" value="C:cytosol"/>
    <property type="evidence" value="ECO:0007669"/>
    <property type="project" value="TreeGrafter"/>
</dbReference>
<dbReference type="FunFam" id="3.40.50.620:FF:000068">
    <property type="entry name" value="Cysteine--tRNA ligase"/>
    <property type="match status" value="1"/>
</dbReference>
<keyword evidence="11 13" id="KW-0030">Aminoacyl-tRNA synthetase</keyword>
<keyword evidence="6 13" id="KW-0479">Metal-binding</keyword>
<comment type="subunit">
    <text evidence="3 13">Monomer.</text>
</comment>
<dbReference type="GO" id="GO:0005524">
    <property type="term" value="F:ATP binding"/>
    <property type="evidence" value="ECO:0007669"/>
    <property type="project" value="UniProtKB-UniRule"/>
</dbReference>
<keyword evidence="4 13" id="KW-0963">Cytoplasm</keyword>
<proteinExistence type="inferred from homology"/>
<dbReference type="Proteomes" id="UP000186235">
    <property type="component" value="Unassembled WGS sequence"/>
</dbReference>
<evidence type="ECO:0000256" key="10">
    <source>
        <dbReference type="ARBA" id="ARBA00022917"/>
    </source>
</evidence>
<dbReference type="InterPro" id="IPR009080">
    <property type="entry name" value="tRNAsynth_Ia_anticodon-bd"/>
</dbReference>
<evidence type="ECO:0000313" key="15">
    <source>
        <dbReference type="EMBL" id="SIQ71831.1"/>
    </source>
</evidence>
<accession>A0A1N6V1Y1</accession>
<dbReference type="InterPro" id="IPR014729">
    <property type="entry name" value="Rossmann-like_a/b/a_fold"/>
</dbReference>
<evidence type="ECO:0000256" key="11">
    <source>
        <dbReference type="ARBA" id="ARBA00023146"/>
    </source>
</evidence>
<feature type="short sequence motif" description="'HIGH' region" evidence="13">
    <location>
        <begin position="39"/>
        <end position="49"/>
    </location>
</feature>
<evidence type="ECO:0000256" key="2">
    <source>
        <dbReference type="ARBA" id="ARBA00005594"/>
    </source>
</evidence>
<keyword evidence="8 13" id="KW-0862">Zinc</keyword>
<keyword evidence="7 13" id="KW-0547">Nucleotide-binding</keyword>